<keyword evidence="2" id="KW-1185">Reference proteome</keyword>
<dbReference type="EMBL" id="JXAK01000014">
    <property type="protein sequence ID" value="KIL40981.1"/>
    <property type="molecule type" value="Genomic_DNA"/>
</dbReference>
<protein>
    <submittedName>
        <fullName evidence="1">Uncharacterized protein</fullName>
    </submittedName>
</protein>
<reference evidence="1 2" key="1">
    <citation type="submission" date="2014-12" db="EMBL/GenBank/DDBJ databases">
        <title>Draft genome sequence of Paenibacillus kamchatkensis strain B-2647.</title>
        <authorList>
            <person name="Karlyshev A.V."/>
            <person name="Kudryashova E.B."/>
        </authorList>
    </citation>
    <scope>NUCLEOTIDE SEQUENCE [LARGE SCALE GENOMIC DNA]</scope>
    <source>
        <strain evidence="1 2">VKM B-2647</strain>
    </source>
</reference>
<evidence type="ECO:0000313" key="2">
    <source>
        <dbReference type="Proteomes" id="UP000031967"/>
    </source>
</evidence>
<accession>A0ABR5AIX4</accession>
<dbReference type="RefSeq" id="WP_041047455.1">
    <property type="nucleotide sequence ID" value="NZ_JXAK01000014.1"/>
</dbReference>
<gene>
    <name evidence="1" type="ORF">SD70_10190</name>
</gene>
<proteinExistence type="predicted"/>
<comment type="caution">
    <text evidence="1">The sequence shown here is derived from an EMBL/GenBank/DDBJ whole genome shotgun (WGS) entry which is preliminary data.</text>
</comment>
<organism evidence="1 2">
    <name type="scientific">Gordoniibacillus kamchatkensis</name>
    <dbReference type="NCBI Taxonomy" id="1590651"/>
    <lineage>
        <taxon>Bacteria</taxon>
        <taxon>Bacillati</taxon>
        <taxon>Bacillota</taxon>
        <taxon>Bacilli</taxon>
        <taxon>Bacillales</taxon>
        <taxon>Paenibacillaceae</taxon>
        <taxon>Gordoniibacillus</taxon>
    </lineage>
</organism>
<name>A0ABR5AIX4_9BACL</name>
<sequence>MIIGSVLFVHAMAAFLGVRMLRRKQKAKEAVLLLILAAVSAYAALADQLSLPAMSIPGAIRFIFQPYETWFETVLGGPFG</sequence>
<evidence type="ECO:0000313" key="1">
    <source>
        <dbReference type="EMBL" id="KIL40981.1"/>
    </source>
</evidence>
<dbReference type="Proteomes" id="UP000031967">
    <property type="component" value="Unassembled WGS sequence"/>
</dbReference>